<proteinExistence type="inferred from homology"/>
<evidence type="ECO:0008006" key="5">
    <source>
        <dbReference type="Google" id="ProtNLM"/>
    </source>
</evidence>
<dbReference type="InterPro" id="IPR050261">
    <property type="entry name" value="FrsA_esterase"/>
</dbReference>
<dbReference type="Gene3D" id="3.40.50.1820">
    <property type="entry name" value="alpha/beta hydrolase"/>
    <property type="match status" value="1"/>
</dbReference>
<evidence type="ECO:0000313" key="4">
    <source>
        <dbReference type="Proteomes" id="UP000658127"/>
    </source>
</evidence>
<accession>A0ABQ2KTY6</accession>
<organism evidence="3 4">
    <name type="scientific">Nocardia rhizosphaerihabitans</name>
    <dbReference type="NCBI Taxonomy" id="1691570"/>
    <lineage>
        <taxon>Bacteria</taxon>
        <taxon>Bacillati</taxon>
        <taxon>Actinomycetota</taxon>
        <taxon>Actinomycetes</taxon>
        <taxon>Mycobacteriales</taxon>
        <taxon>Nocardiaceae</taxon>
        <taxon>Nocardia</taxon>
    </lineage>
</organism>
<evidence type="ECO:0000256" key="1">
    <source>
        <dbReference type="ARBA" id="ARBA00008645"/>
    </source>
</evidence>
<dbReference type="Pfam" id="PF06500">
    <property type="entry name" value="FrsA-like"/>
    <property type="match status" value="1"/>
</dbReference>
<protein>
    <recommendedName>
        <fullName evidence="5">Esterase FrsA</fullName>
    </recommendedName>
</protein>
<reference evidence="4" key="1">
    <citation type="journal article" date="2019" name="Int. J. Syst. Evol. Microbiol.">
        <title>The Global Catalogue of Microorganisms (GCM) 10K type strain sequencing project: providing services to taxonomists for standard genome sequencing and annotation.</title>
        <authorList>
            <consortium name="The Broad Institute Genomics Platform"/>
            <consortium name="The Broad Institute Genome Sequencing Center for Infectious Disease"/>
            <person name="Wu L."/>
            <person name="Ma J."/>
        </authorList>
    </citation>
    <scope>NUCLEOTIDE SEQUENCE [LARGE SCALE GENOMIC DNA]</scope>
    <source>
        <strain evidence="4">CGMCC 4.7329</strain>
    </source>
</reference>
<keyword evidence="2" id="KW-0378">Hydrolase</keyword>
<dbReference type="PANTHER" id="PTHR22946:SF12">
    <property type="entry name" value="CONIDIAL PIGMENT BIOSYNTHESIS PROTEIN AYG1 (AFU_ORTHOLOGUE AFUA_2G17550)"/>
    <property type="match status" value="1"/>
</dbReference>
<dbReference type="InterPro" id="IPR010520">
    <property type="entry name" value="FrsA-like"/>
</dbReference>
<keyword evidence="4" id="KW-1185">Reference proteome</keyword>
<dbReference type="SUPFAM" id="SSF53474">
    <property type="entry name" value="alpha/beta-Hydrolases"/>
    <property type="match status" value="1"/>
</dbReference>
<dbReference type="Proteomes" id="UP000658127">
    <property type="component" value="Unassembled WGS sequence"/>
</dbReference>
<dbReference type="PANTHER" id="PTHR22946">
    <property type="entry name" value="DIENELACTONE HYDROLASE DOMAIN-CONTAINING PROTEIN-RELATED"/>
    <property type="match status" value="1"/>
</dbReference>
<dbReference type="RefSeq" id="WP_229740132.1">
    <property type="nucleotide sequence ID" value="NZ_BMNE01000006.1"/>
</dbReference>
<comment type="similarity">
    <text evidence="1">Belongs to the AB hydrolase superfamily.</text>
</comment>
<name>A0ABQ2KTY6_9NOCA</name>
<dbReference type="EMBL" id="BMNE01000006">
    <property type="protein sequence ID" value="GGN92429.1"/>
    <property type="molecule type" value="Genomic_DNA"/>
</dbReference>
<evidence type="ECO:0000256" key="2">
    <source>
        <dbReference type="ARBA" id="ARBA00022801"/>
    </source>
</evidence>
<gene>
    <name evidence="3" type="ORF">GCM10011610_53470</name>
</gene>
<sequence length="447" mass="47963">MTSLSAWAKKVLVSACALTRTTEYATRRVGPAPFLPALFVDRFTHLGGIADEEFRAQLDGCRSFDDARWTTYWQAIAERHVARANQALAQLGVAGTDELLATADSGIREELGARLSPAVSVLADRGPVADPDAVAKFCAEHPDAAQSADALDGLIKAMVYEFVAAWPGWTPSRLTAYERSHRLAELVLTCLAPAMDVSIEPVRIPVPGGDVVRGYLTFPLDPGAAEMPIVLCSNGLEGTLAELMLPMLTHRHAGMALFVMEMPGTYSYRQPVSPDTERVYSAVVEYLAADPRVDSDRIGMLGVSFGAYWATRMAAVDPQISVAVANGAPAYRSFTSAAALGLPEIMVSTLRNATGSASIHEMAGKLRKLSLAHLYRHIDVPLLVINGANDTLLSTQDSIDIAIGASEAQLVLYADDDHCAMGHGEQWSALSVRFLREHLVVGQSVGC</sequence>
<dbReference type="InterPro" id="IPR029058">
    <property type="entry name" value="AB_hydrolase_fold"/>
</dbReference>
<evidence type="ECO:0000313" key="3">
    <source>
        <dbReference type="EMBL" id="GGN92429.1"/>
    </source>
</evidence>
<comment type="caution">
    <text evidence="3">The sequence shown here is derived from an EMBL/GenBank/DDBJ whole genome shotgun (WGS) entry which is preliminary data.</text>
</comment>